<dbReference type="PRINTS" id="PR00080">
    <property type="entry name" value="SDRFAMILY"/>
</dbReference>
<sequence length="221" mass="23220">MSKTVVVTGANRGIGLALAQQFAERGDRVIGVCRKSSEALEATGARVEAGVDVTDQAAVQALAQRLRDERIDILVANAGILERDSLDPLDIDAIRRQFEVNTLGPLIVVRALRDSLTSGAKVGLMTSRMGSMQDNTSGGYYGYRASKAALNAIGKSLSLDLSARGVSVVLLHPGYVATEMVGGSGDVTPEEAATQLIARIDALTPEQSGTFQHANGTALPW</sequence>
<organism evidence="2 3">
    <name type="scientific">Noviluteimonas gilva</name>
    <dbReference type="NCBI Taxonomy" id="2682097"/>
    <lineage>
        <taxon>Bacteria</taxon>
        <taxon>Pseudomonadati</taxon>
        <taxon>Pseudomonadota</taxon>
        <taxon>Gammaproteobacteria</taxon>
        <taxon>Lysobacterales</taxon>
        <taxon>Lysobacteraceae</taxon>
        <taxon>Noviluteimonas</taxon>
    </lineage>
</organism>
<evidence type="ECO:0000313" key="2">
    <source>
        <dbReference type="EMBL" id="MUV13680.1"/>
    </source>
</evidence>
<dbReference type="RefSeq" id="WP_156640861.1">
    <property type="nucleotide sequence ID" value="NZ_WOXT01000001.1"/>
</dbReference>
<dbReference type="Pfam" id="PF00106">
    <property type="entry name" value="adh_short"/>
    <property type="match status" value="1"/>
</dbReference>
<keyword evidence="3" id="KW-1185">Reference proteome</keyword>
<dbReference type="Gene3D" id="3.40.50.720">
    <property type="entry name" value="NAD(P)-binding Rossmann-like Domain"/>
    <property type="match status" value="1"/>
</dbReference>
<dbReference type="EMBL" id="WOXT01000001">
    <property type="protein sequence ID" value="MUV13680.1"/>
    <property type="molecule type" value="Genomic_DNA"/>
</dbReference>
<comment type="caution">
    <text evidence="2">The sequence shown here is derived from an EMBL/GenBank/DDBJ whole genome shotgun (WGS) entry which is preliminary data.</text>
</comment>
<proteinExistence type="inferred from homology"/>
<evidence type="ECO:0000313" key="3">
    <source>
        <dbReference type="Proteomes" id="UP000479692"/>
    </source>
</evidence>
<evidence type="ECO:0000256" key="1">
    <source>
        <dbReference type="RuleBase" id="RU000363"/>
    </source>
</evidence>
<dbReference type="Proteomes" id="UP000479692">
    <property type="component" value="Unassembled WGS sequence"/>
</dbReference>
<dbReference type="PRINTS" id="PR00081">
    <property type="entry name" value="GDHRDH"/>
</dbReference>
<dbReference type="CDD" id="cd05325">
    <property type="entry name" value="carb_red_sniffer_like_SDR_c"/>
    <property type="match status" value="1"/>
</dbReference>
<dbReference type="InterPro" id="IPR052184">
    <property type="entry name" value="SDR_enzymes"/>
</dbReference>
<dbReference type="AlphaFoldDB" id="A0A7C9LH21"/>
<dbReference type="InterPro" id="IPR002347">
    <property type="entry name" value="SDR_fam"/>
</dbReference>
<dbReference type="InterPro" id="IPR036291">
    <property type="entry name" value="NAD(P)-bd_dom_sf"/>
</dbReference>
<dbReference type="GO" id="GO:0016616">
    <property type="term" value="F:oxidoreductase activity, acting on the CH-OH group of donors, NAD or NADP as acceptor"/>
    <property type="evidence" value="ECO:0007669"/>
    <property type="project" value="TreeGrafter"/>
</dbReference>
<comment type="similarity">
    <text evidence="1">Belongs to the short-chain dehydrogenases/reductases (SDR) family.</text>
</comment>
<dbReference type="PANTHER" id="PTHR45458">
    <property type="entry name" value="SHORT-CHAIN DEHYDROGENASE/REDUCTASE SDR"/>
    <property type="match status" value="1"/>
</dbReference>
<protein>
    <submittedName>
        <fullName evidence="2">SDR family NAD(P)-dependent oxidoreductase</fullName>
    </submittedName>
</protein>
<accession>A0A7C9LH21</accession>
<dbReference type="PANTHER" id="PTHR45458:SF1">
    <property type="entry name" value="SHORT CHAIN DEHYDROGENASE"/>
    <property type="match status" value="1"/>
</dbReference>
<dbReference type="SUPFAM" id="SSF51735">
    <property type="entry name" value="NAD(P)-binding Rossmann-fold domains"/>
    <property type="match status" value="1"/>
</dbReference>
<reference evidence="2 3" key="1">
    <citation type="submission" date="2019-12" db="EMBL/GenBank/DDBJ databases">
        <authorList>
            <person name="Xu J."/>
        </authorList>
    </citation>
    <scope>NUCLEOTIDE SEQUENCE [LARGE SCALE GENOMIC DNA]</scope>
    <source>
        <strain evidence="2 3">HX-5-24</strain>
    </source>
</reference>
<gene>
    <name evidence="2" type="ORF">GN331_05595</name>
</gene>
<name>A0A7C9LH21_9GAMM</name>